<protein>
    <recommendedName>
        <fullName evidence="5">Prolyl 4-hydroxylase alpha subunit domain-containing protein</fullName>
    </recommendedName>
</protein>
<evidence type="ECO:0000313" key="3">
    <source>
        <dbReference type="EMBL" id="EJK70754.1"/>
    </source>
</evidence>
<accession>K0T0Q0</accession>
<sequence length="707" mass="79571">MLRFGMKALLLFFTVLSQASSVDGSDDTCVERVDDDAVDIERRMGQGASILDFLRPSLLEPQVLDGIRAKLFSGELVIIRDAFQPEFAEYAYSQISREDINWQREQYYVSDNLISNHRYERGVGMEDELSQVIHKVLAEGAREVKKNHTMKIYSNYDPIQNYPGHNLIKEKIYGEVDGIDDLYSVFTNDETKKFMTKISGRSCEGRGTQMNLIRTGPGCYSAPHTERGMLLVLTFLSHPKAEFGGNFYWGSSEKVEEGYFTSEFNTLVLFIPTPRSYHIVTEISERADVHRYVLAAKFNALSPSIEDPIEDWFGNEADHIKLTARFAKYIVHDMDIETAPLGRRQALSDLKQSVNDNYLHPVDYSVAVIEGDDDADFDDLDPVHVLTKESSLLDVLDPSLTKDDELLDDIRAALLSGRLVKIEDAFEVHFATRVRDLLNNSEFHRDDSASASGIPGFVDRKHVLRDNPSAELQLALGIFDHPKSKEFMAGLTLQECSGAAVYTPTWYQPGDQTTPHTGDNGLKSVAFDWHLTSDWDPSYGGALSWLRSRTVMQSYHHARQEDGHISPKERRVNKQQMNFCSSTISSHGLSRTQVRAAFGPGVWSTYPVIGHHIASQEPHVLHVGHTLQSDIGRNHILVQHIRTNTTDQITNRGNSEWPSRPGQLFAGLESREAIAARSLGTTRNSSQNRVSHQIAKPTAADNETQRK</sequence>
<reference evidence="3 4" key="1">
    <citation type="journal article" date="2012" name="Genome Biol.">
        <title>Genome and low-iron response of an oceanic diatom adapted to chronic iron limitation.</title>
        <authorList>
            <person name="Lommer M."/>
            <person name="Specht M."/>
            <person name="Roy A.S."/>
            <person name="Kraemer L."/>
            <person name="Andreson R."/>
            <person name="Gutowska M.A."/>
            <person name="Wolf J."/>
            <person name="Bergner S.V."/>
            <person name="Schilhabel M.B."/>
            <person name="Klostermeier U.C."/>
            <person name="Beiko R.G."/>
            <person name="Rosenstiel P."/>
            <person name="Hippler M."/>
            <person name="Laroche J."/>
        </authorList>
    </citation>
    <scope>NUCLEOTIDE SEQUENCE [LARGE SCALE GENOMIC DNA]</scope>
    <source>
        <strain evidence="3 4">CCMP1005</strain>
    </source>
</reference>
<dbReference type="OrthoDB" id="430522at2759"/>
<evidence type="ECO:0000256" key="2">
    <source>
        <dbReference type="SAM" id="SignalP"/>
    </source>
</evidence>
<organism evidence="3 4">
    <name type="scientific">Thalassiosira oceanica</name>
    <name type="common">Marine diatom</name>
    <dbReference type="NCBI Taxonomy" id="159749"/>
    <lineage>
        <taxon>Eukaryota</taxon>
        <taxon>Sar</taxon>
        <taxon>Stramenopiles</taxon>
        <taxon>Ochrophyta</taxon>
        <taxon>Bacillariophyta</taxon>
        <taxon>Coscinodiscophyceae</taxon>
        <taxon>Thalassiosirophycidae</taxon>
        <taxon>Thalassiosirales</taxon>
        <taxon>Thalassiosiraceae</taxon>
        <taxon>Thalassiosira</taxon>
    </lineage>
</organism>
<proteinExistence type="predicted"/>
<feature type="chain" id="PRO_5003838152" description="Prolyl 4-hydroxylase alpha subunit domain-containing protein" evidence="2">
    <location>
        <begin position="25"/>
        <end position="707"/>
    </location>
</feature>
<dbReference type="AlphaFoldDB" id="K0T0Q0"/>
<gene>
    <name evidence="3" type="ORF">THAOC_07860</name>
</gene>
<feature type="compositionally biased region" description="Polar residues" evidence="1">
    <location>
        <begin position="679"/>
        <end position="691"/>
    </location>
</feature>
<keyword evidence="2" id="KW-0732">Signal</keyword>
<evidence type="ECO:0000313" key="4">
    <source>
        <dbReference type="Proteomes" id="UP000266841"/>
    </source>
</evidence>
<dbReference type="Proteomes" id="UP000266841">
    <property type="component" value="Unassembled WGS sequence"/>
</dbReference>
<dbReference type="eggNOG" id="ENOG502SUIT">
    <property type="taxonomic scope" value="Eukaryota"/>
</dbReference>
<evidence type="ECO:0000256" key="1">
    <source>
        <dbReference type="SAM" id="MobiDB-lite"/>
    </source>
</evidence>
<evidence type="ECO:0008006" key="5">
    <source>
        <dbReference type="Google" id="ProtNLM"/>
    </source>
</evidence>
<dbReference type="EMBL" id="AGNL01008087">
    <property type="protein sequence ID" value="EJK70754.1"/>
    <property type="molecule type" value="Genomic_DNA"/>
</dbReference>
<feature type="signal peptide" evidence="2">
    <location>
        <begin position="1"/>
        <end position="24"/>
    </location>
</feature>
<dbReference type="Gene3D" id="2.60.120.620">
    <property type="entry name" value="q2cbj1_9rhob like domain"/>
    <property type="match status" value="2"/>
</dbReference>
<comment type="caution">
    <text evidence="3">The sequence shown here is derived from an EMBL/GenBank/DDBJ whole genome shotgun (WGS) entry which is preliminary data.</text>
</comment>
<name>K0T0Q0_THAOC</name>
<keyword evidence="4" id="KW-1185">Reference proteome</keyword>
<feature type="region of interest" description="Disordered" evidence="1">
    <location>
        <begin position="675"/>
        <end position="707"/>
    </location>
</feature>